<dbReference type="EMBL" id="JNBR01000043">
    <property type="protein sequence ID" value="OQR99728.1"/>
    <property type="molecule type" value="Genomic_DNA"/>
</dbReference>
<sequence>MEDPLTLLVMALVLFVTFFLFKSQAGGEAAPAAARQAAPTPVSARAGQNKVIVPAKLTAAAKVLHARLPLRQGVRSICLSGNALFSSPLAEATSMDPHLAQRIADFAAVSDVFLLFLVRDEAEKALVLPLLNATPQLRWDPATQSGIQPHRLLFCTTVVGKIAFVRQIEPVVLIEENREVAAKLQPFVPKVVFLLGATGDVLPDSSKDNVEYHTDVAAYHSVFAA</sequence>
<accession>A0A0A7CM85</accession>
<dbReference type="GO" id="GO:0007031">
    <property type="term" value="P:peroxisome organization"/>
    <property type="evidence" value="ECO:0007669"/>
    <property type="project" value="InterPro"/>
</dbReference>
<organism evidence="2">
    <name type="scientific">Achlya hypogyna</name>
    <name type="common">Oomycete</name>
    <name type="synonym">Protoachlya hypogyna</name>
    <dbReference type="NCBI Taxonomy" id="1202772"/>
    <lineage>
        <taxon>Eukaryota</taxon>
        <taxon>Sar</taxon>
        <taxon>Stramenopiles</taxon>
        <taxon>Oomycota</taxon>
        <taxon>Saprolegniomycetes</taxon>
        <taxon>Saprolegniales</taxon>
        <taxon>Achlyaceae</taxon>
        <taxon>Achlya</taxon>
    </lineage>
</organism>
<dbReference type="AlphaFoldDB" id="A0A0A7CM85"/>
<name>A0A0A7CM85_ACHHY</name>
<feature type="signal peptide" evidence="1">
    <location>
        <begin position="1"/>
        <end position="25"/>
    </location>
</feature>
<feature type="chain" id="PRO_5002027293" evidence="1">
    <location>
        <begin position="26"/>
        <end position="225"/>
    </location>
</feature>
<dbReference type="PANTHER" id="PTHR34126">
    <property type="entry name" value="PEROXISOME BIOGENESIS PROTEIN 22"/>
    <property type="match status" value="1"/>
</dbReference>
<dbReference type="Pfam" id="PF22978">
    <property type="entry name" value="HAD_Pex22"/>
    <property type="match status" value="1"/>
</dbReference>
<dbReference type="Proteomes" id="UP000243579">
    <property type="component" value="Unassembled WGS sequence"/>
</dbReference>
<proteinExistence type="predicted"/>
<evidence type="ECO:0000313" key="4">
    <source>
        <dbReference type="Proteomes" id="UP000243579"/>
    </source>
</evidence>
<dbReference type="STRING" id="1202772.A0A0A7CM85"/>
<evidence type="ECO:0000313" key="2">
    <source>
        <dbReference type="EMBL" id="AIG55972.1"/>
    </source>
</evidence>
<keyword evidence="4" id="KW-1185">Reference proteome</keyword>
<gene>
    <name evidence="3" type="ORF">ACHHYP_04639</name>
</gene>
<reference evidence="2 4" key="1">
    <citation type="journal article" date="2014" name="Genome Biol. Evol.">
        <title>The secreted proteins of Achlya hypogyna and Thraustotheca clavata identify the ancestral oomycete secretome and reveal gene acquisitions by horizontal gene transfer.</title>
        <authorList>
            <person name="Misner I."/>
            <person name="Blouin N."/>
            <person name="Leonard G."/>
            <person name="Richards T.A."/>
            <person name="Lane C.E."/>
        </authorList>
    </citation>
    <scope>NUCLEOTIDE SEQUENCE</scope>
    <source>
        <strain evidence="2 4">ATCC 48635</strain>
    </source>
</reference>
<protein>
    <submittedName>
        <fullName evidence="2">Secreted protein</fullName>
    </submittedName>
</protein>
<dbReference type="PANTHER" id="PTHR34126:SF1">
    <property type="entry name" value="PEROXISOME BIOGENESIS PROTEIN 22"/>
    <property type="match status" value="1"/>
</dbReference>
<evidence type="ECO:0000256" key="1">
    <source>
        <dbReference type="SAM" id="SignalP"/>
    </source>
</evidence>
<dbReference type="InterPro" id="IPR037485">
    <property type="entry name" value="PEX22"/>
</dbReference>
<evidence type="ECO:0000313" key="3">
    <source>
        <dbReference type="EMBL" id="OQR99728.1"/>
    </source>
</evidence>
<keyword evidence="1" id="KW-0732">Signal</keyword>
<dbReference type="EMBL" id="KM038511">
    <property type="protein sequence ID" value="AIG55972.1"/>
    <property type="molecule type" value="Genomic_DNA"/>
</dbReference>
<dbReference type="OrthoDB" id="77656at2759"/>